<feature type="chain" id="PRO_5035712861" evidence="1">
    <location>
        <begin position="17"/>
        <end position="112"/>
    </location>
</feature>
<accession>A0A8S1L479</accession>
<reference evidence="2" key="1">
    <citation type="submission" date="2021-01" db="EMBL/GenBank/DDBJ databases">
        <authorList>
            <consortium name="Genoscope - CEA"/>
            <person name="William W."/>
        </authorList>
    </citation>
    <scope>NUCLEOTIDE SEQUENCE</scope>
</reference>
<name>A0A8S1L479_9CILI</name>
<dbReference type="PANTHER" id="PTHR12319">
    <property type="entry name" value="CYSTATIN-RELATED"/>
    <property type="match status" value="1"/>
</dbReference>
<dbReference type="EMBL" id="CAJJDN010000014">
    <property type="protein sequence ID" value="CAD8060362.1"/>
    <property type="molecule type" value="Genomic_DNA"/>
</dbReference>
<dbReference type="InterPro" id="IPR053128">
    <property type="entry name" value="Cystatin-like"/>
</dbReference>
<gene>
    <name evidence="2" type="ORF">PSON_ATCC_30995.1.T0140246</name>
</gene>
<evidence type="ECO:0000313" key="3">
    <source>
        <dbReference type="Proteomes" id="UP000692954"/>
    </source>
</evidence>
<evidence type="ECO:0000256" key="1">
    <source>
        <dbReference type="SAM" id="SignalP"/>
    </source>
</evidence>
<feature type="signal peptide" evidence="1">
    <location>
        <begin position="1"/>
        <end position="16"/>
    </location>
</feature>
<sequence length="112" mass="13239">MLKGLIFTIALTFVISRGNYEVIDIDEYFAQQRNDEIYSAVRQKLDQTIPKDFEFLKLESIERQIIAGLNYKFFISYKNEQSIQLYGVGIYQDLQNNLEIYEPELINQKESL</sequence>
<keyword evidence="1" id="KW-0732">Signal</keyword>
<dbReference type="PANTHER" id="PTHR12319:SF2">
    <property type="entry name" value="CYSTATIN-LIKE PROTEIN-RELATED"/>
    <property type="match status" value="1"/>
</dbReference>
<protein>
    <submittedName>
        <fullName evidence="2">Uncharacterized protein</fullName>
    </submittedName>
</protein>
<keyword evidence="3" id="KW-1185">Reference proteome</keyword>
<dbReference type="OrthoDB" id="6357437at2759"/>
<dbReference type="Proteomes" id="UP000692954">
    <property type="component" value="Unassembled WGS sequence"/>
</dbReference>
<proteinExistence type="predicted"/>
<comment type="caution">
    <text evidence="2">The sequence shown here is derived from an EMBL/GenBank/DDBJ whole genome shotgun (WGS) entry which is preliminary data.</text>
</comment>
<organism evidence="2 3">
    <name type="scientific">Paramecium sonneborni</name>
    <dbReference type="NCBI Taxonomy" id="65129"/>
    <lineage>
        <taxon>Eukaryota</taxon>
        <taxon>Sar</taxon>
        <taxon>Alveolata</taxon>
        <taxon>Ciliophora</taxon>
        <taxon>Intramacronucleata</taxon>
        <taxon>Oligohymenophorea</taxon>
        <taxon>Peniculida</taxon>
        <taxon>Parameciidae</taxon>
        <taxon>Paramecium</taxon>
    </lineage>
</organism>
<evidence type="ECO:0000313" key="2">
    <source>
        <dbReference type="EMBL" id="CAD8060362.1"/>
    </source>
</evidence>
<dbReference type="AlphaFoldDB" id="A0A8S1L479"/>